<dbReference type="InterPro" id="IPR050109">
    <property type="entry name" value="HTH-type_TetR-like_transc_reg"/>
</dbReference>
<dbReference type="Proteomes" id="UP000240739">
    <property type="component" value="Unassembled WGS sequence"/>
</dbReference>
<evidence type="ECO:0000259" key="6">
    <source>
        <dbReference type="PROSITE" id="PS50977"/>
    </source>
</evidence>
<keyword evidence="3 5" id="KW-0238">DNA-binding</keyword>
<dbReference type="RefSeq" id="WP_107568921.1">
    <property type="nucleotide sequence ID" value="NZ_PYYB01000001.1"/>
</dbReference>
<dbReference type="EMBL" id="PYYB01000001">
    <property type="protein sequence ID" value="PTL60276.1"/>
    <property type="molecule type" value="Genomic_DNA"/>
</dbReference>
<evidence type="ECO:0000256" key="3">
    <source>
        <dbReference type="ARBA" id="ARBA00023125"/>
    </source>
</evidence>
<evidence type="ECO:0000313" key="8">
    <source>
        <dbReference type="Proteomes" id="UP000240739"/>
    </source>
</evidence>
<feature type="DNA-binding region" description="H-T-H motif" evidence="5">
    <location>
        <begin position="35"/>
        <end position="54"/>
    </location>
</feature>
<comment type="caution">
    <text evidence="7">The sequence shown here is derived from an EMBL/GenBank/DDBJ whole genome shotgun (WGS) entry which is preliminary data.</text>
</comment>
<keyword evidence="4" id="KW-0804">Transcription</keyword>
<dbReference type="InterPro" id="IPR001647">
    <property type="entry name" value="HTH_TetR"/>
</dbReference>
<dbReference type="SUPFAM" id="SSF48498">
    <property type="entry name" value="Tetracyclin repressor-like, C-terminal domain"/>
    <property type="match status" value="1"/>
</dbReference>
<keyword evidence="2" id="KW-0805">Transcription regulation</keyword>
<accession>A0A2T4UM04</accession>
<dbReference type="SUPFAM" id="SSF46689">
    <property type="entry name" value="Homeodomain-like"/>
    <property type="match status" value="1"/>
</dbReference>
<dbReference type="PRINTS" id="PR00455">
    <property type="entry name" value="HTHTETR"/>
</dbReference>
<dbReference type="InterPro" id="IPR039538">
    <property type="entry name" value="BetI_C"/>
</dbReference>
<evidence type="ECO:0000256" key="2">
    <source>
        <dbReference type="ARBA" id="ARBA00023015"/>
    </source>
</evidence>
<dbReference type="InterPro" id="IPR009057">
    <property type="entry name" value="Homeodomain-like_sf"/>
</dbReference>
<evidence type="ECO:0000256" key="4">
    <source>
        <dbReference type="ARBA" id="ARBA00023163"/>
    </source>
</evidence>
<keyword evidence="1" id="KW-0678">Repressor</keyword>
<evidence type="ECO:0000313" key="7">
    <source>
        <dbReference type="EMBL" id="PTL60276.1"/>
    </source>
</evidence>
<dbReference type="InterPro" id="IPR036271">
    <property type="entry name" value="Tet_transcr_reg_TetR-rel_C_sf"/>
</dbReference>
<dbReference type="Gene3D" id="1.10.357.10">
    <property type="entry name" value="Tetracycline Repressor, domain 2"/>
    <property type="match status" value="1"/>
</dbReference>
<dbReference type="Pfam" id="PF00440">
    <property type="entry name" value="TetR_N"/>
    <property type="match status" value="1"/>
</dbReference>
<dbReference type="PROSITE" id="PS50977">
    <property type="entry name" value="HTH_TETR_2"/>
    <property type="match status" value="1"/>
</dbReference>
<proteinExistence type="predicted"/>
<dbReference type="GO" id="GO:0003700">
    <property type="term" value="F:DNA-binding transcription factor activity"/>
    <property type="evidence" value="ECO:0007669"/>
    <property type="project" value="TreeGrafter"/>
</dbReference>
<feature type="domain" description="HTH tetR-type" evidence="6">
    <location>
        <begin position="12"/>
        <end position="72"/>
    </location>
</feature>
<dbReference type="Pfam" id="PF13977">
    <property type="entry name" value="TetR_C_6"/>
    <property type="match status" value="1"/>
</dbReference>
<dbReference type="OrthoDB" id="9816296at2"/>
<reference evidence="7 8" key="1">
    <citation type="submission" date="2018-03" db="EMBL/GenBank/DDBJ databases">
        <title>Aquarubrobacter algicola gen. nov., sp. nov., a novel actinobacterium isolated from shallow eutrophic lake during the end of cyanobacterial harmful algal blooms.</title>
        <authorList>
            <person name="Chun S.J."/>
        </authorList>
    </citation>
    <scope>NUCLEOTIDE SEQUENCE [LARGE SCALE GENOMIC DNA]</scope>
    <source>
        <strain evidence="7 8">Seoho-28</strain>
    </source>
</reference>
<evidence type="ECO:0000256" key="5">
    <source>
        <dbReference type="PROSITE-ProRule" id="PRU00335"/>
    </source>
</evidence>
<gene>
    <name evidence="7" type="ORF">C7Y72_11815</name>
</gene>
<name>A0A2T4UM04_9ACTN</name>
<evidence type="ECO:0000256" key="1">
    <source>
        <dbReference type="ARBA" id="ARBA00022491"/>
    </source>
</evidence>
<sequence length="200" mass="21523">MSTPTHLTAKGDARARLIIEATLRCLATDGYAGASIQRIADEAGIPKRSVLYYYGSRDQLFAHVIPAIVARFVDQVQEAVAGLDNAPAVVDIGFHALWDALTQDRGLMIAWFGLQTEAITNPELQPVADAATGRLRGLFAQLITEHQARGGALRIPSATLQTLVLAGIQGLALEWLARGTTPDLERSIAEFQAWVVHVAS</sequence>
<dbReference type="PANTHER" id="PTHR30055:SF219">
    <property type="entry name" value="TRANSCRIPTIONAL REGULATORY PROTEIN"/>
    <property type="match status" value="1"/>
</dbReference>
<protein>
    <submittedName>
        <fullName evidence="7">TetR family transcriptional regulator</fullName>
    </submittedName>
</protein>
<dbReference type="GO" id="GO:0000976">
    <property type="term" value="F:transcription cis-regulatory region binding"/>
    <property type="evidence" value="ECO:0007669"/>
    <property type="project" value="TreeGrafter"/>
</dbReference>
<keyword evidence="8" id="KW-1185">Reference proteome</keyword>
<dbReference type="PANTHER" id="PTHR30055">
    <property type="entry name" value="HTH-TYPE TRANSCRIPTIONAL REGULATOR RUTR"/>
    <property type="match status" value="1"/>
</dbReference>
<dbReference type="AlphaFoldDB" id="A0A2T4UM04"/>
<organism evidence="7 8">
    <name type="scientific">Paraconexibacter algicola</name>
    <dbReference type="NCBI Taxonomy" id="2133960"/>
    <lineage>
        <taxon>Bacteria</taxon>
        <taxon>Bacillati</taxon>
        <taxon>Actinomycetota</taxon>
        <taxon>Thermoleophilia</taxon>
        <taxon>Solirubrobacterales</taxon>
        <taxon>Paraconexibacteraceae</taxon>
        <taxon>Paraconexibacter</taxon>
    </lineage>
</organism>